<keyword evidence="5" id="KW-0406">Ion transport</keyword>
<feature type="compositionally biased region" description="Low complexity" evidence="11">
    <location>
        <begin position="447"/>
        <end position="456"/>
    </location>
</feature>
<dbReference type="Gene3D" id="2.70.170.10">
    <property type="entry name" value="Neurotransmitter-gated ion-channel ligand-binding domain"/>
    <property type="match status" value="1"/>
</dbReference>
<gene>
    <name evidence="15 16" type="primary">CHRNA2</name>
</gene>
<dbReference type="Proteomes" id="UP001652640">
    <property type="component" value="Chromosome 31"/>
</dbReference>
<evidence type="ECO:0000256" key="12">
    <source>
        <dbReference type="SAM" id="SignalP"/>
    </source>
</evidence>
<evidence type="ECO:0000256" key="1">
    <source>
        <dbReference type="ARBA" id="ARBA00022448"/>
    </source>
</evidence>
<feature type="region of interest" description="Disordered" evidence="11">
    <location>
        <begin position="434"/>
        <end position="460"/>
    </location>
</feature>
<evidence type="ECO:0000313" key="14">
    <source>
        <dbReference type="Proteomes" id="UP001652640"/>
    </source>
</evidence>
<keyword evidence="4" id="KW-0770">Synapse</keyword>
<dbReference type="GeneID" id="110140273"/>
<dbReference type="InterPro" id="IPR036734">
    <property type="entry name" value="Neur_chan_lig-bd_sf"/>
</dbReference>
<protein>
    <submittedName>
        <fullName evidence="15 16">Neuronal acetylcholine receptor subunit alpha-2 isoform X6</fullName>
    </submittedName>
</protein>
<evidence type="ECO:0000256" key="5">
    <source>
        <dbReference type="ARBA" id="ARBA00023065"/>
    </source>
</evidence>
<evidence type="ECO:0000256" key="7">
    <source>
        <dbReference type="ARBA" id="ARBA00023170"/>
    </source>
</evidence>
<dbReference type="InterPro" id="IPR002394">
    <property type="entry name" value="Nicotinic_acetylcholine_rcpt"/>
</dbReference>
<dbReference type="PRINTS" id="PR00252">
    <property type="entry name" value="NRIONCHANNEL"/>
</dbReference>
<keyword evidence="6" id="KW-0472">Membrane</keyword>
<reference evidence="14" key="1">
    <citation type="journal article" date="2022" name="J. Hered.">
        <title>A De Novo Chromosome-Level Genome Assembly of the White-Tailed Deer, Odocoileus Virginianus.</title>
        <authorList>
            <person name="London E.W."/>
            <person name="Roca A.L."/>
            <person name="Novakofski J.E."/>
            <person name="Mateus-Pinilla N.E."/>
        </authorList>
    </citation>
    <scope>NUCLEOTIDE SEQUENCE [LARGE SCALE GENOMIC DNA]</scope>
</reference>
<keyword evidence="8" id="KW-1071">Ligand-gated ion channel</keyword>
<sequence length="467" mass="51675">MACLRWSQQQPDPASEAMGPSRLVLPFKTKLGLWWLLLIPAVSSERAPHTQAEDRLFKHLFRGYNRWARPVPNTSDVVIVRFGLSIAQLIDVDEKNQMMTTNVWLKQEWSDYKLRWNPVDFGNITSLRVPSEMIWIPDIVLYNKWGVRGDPHDQGPPLLLGHGALGTARHLQELLQHRRHLLPLRPAELQDEVWLLVLRQGQDRPGADGADGGREGLLGEWRVGHRQRHGYLQHQEVRLLRRGLCRRHLLLRHPAPATVLHHQPHHPLPAHLLPHRAGFLPALRLRGEDHAVHLCAALAHRLPAADHRDHPLHLAGHPTHQRVPALHHDLRHPVHRHHRLRAQRPPPLRQHPQHAPLGAGGLSGLCVPLASHKPAIATLGAPRPSGSEALPLLSLAGDQRGCGGERGGGGGRQMGVCGPFVPLRGCLHPWESAPRGLGSQGRGPGAGRRAPAVPSGTEGPGGCALYC</sequence>
<dbReference type="InterPro" id="IPR006202">
    <property type="entry name" value="Neur_chan_lig-bd"/>
</dbReference>
<proteinExistence type="predicted"/>
<feature type="signal peptide" evidence="12">
    <location>
        <begin position="1"/>
        <end position="44"/>
    </location>
</feature>
<accession>A0ABM4HJI6</accession>
<evidence type="ECO:0000256" key="8">
    <source>
        <dbReference type="ARBA" id="ARBA00023286"/>
    </source>
</evidence>
<evidence type="ECO:0000256" key="11">
    <source>
        <dbReference type="SAM" id="MobiDB-lite"/>
    </source>
</evidence>
<evidence type="ECO:0000256" key="9">
    <source>
        <dbReference type="ARBA" id="ARBA00023303"/>
    </source>
</evidence>
<comment type="subcellular location">
    <subcellularLocation>
        <location evidence="10">Synaptic cell membrane</location>
        <topology evidence="10">Multi-pass membrane protein</topology>
    </subcellularLocation>
</comment>
<dbReference type="PRINTS" id="PR00254">
    <property type="entry name" value="NICOTINICR"/>
</dbReference>
<feature type="domain" description="Neurotransmitter-gated ion-channel ligand-binding" evidence="13">
    <location>
        <begin position="53"/>
        <end position="144"/>
    </location>
</feature>
<evidence type="ECO:0000313" key="16">
    <source>
        <dbReference type="RefSeq" id="XP_070315732.1"/>
    </source>
</evidence>
<evidence type="ECO:0000256" key="4">
    <source>
        <dbReference type="ARBA" id="ARBA00023018"/>
    </source>
</evidence>
<feature type="chain" id="PRO_5045026308" evidence="12">
    <location>
        <begin position="45"/>
        <end position="467"/>
    </location>
</feature>
<keyword evidence="9" id="KW-0407">Ion channel</keyword>
<dbReference type="RefSeq" id="XP_070315732.1">
    <property type="nucleotide sequence ID" value="XM_070459631.1"/>
</dbReference>
<keyword evidence="12" id="KW-0732">Signal</keyword>
<keyword evidence="3" id="KW-0812">Transmembrane</keyword>
<dbReference type="PANTHER" id="PTHR18945">
    <property type="entry name" value="NEUROTRANSMITTER GATED ION CHANNEL"/>
    <property type="match status" value="1"/>
</dbReference>
<evidence type="ECO:0000256" key="6">
    <source>
        <dbReference type="ARBA" id="ARBA00023136"/>
    </source>
</evidence>
<dbReference type="RefSeq" id="XP_070315731.1">
    <property type="nucleotide sequence ID" value="XM_070459630.1"/>
</dbReference>
<keyword evidence="1" id="KW-0813">Transport</keyword>
<evidence type="ECO:0000256" key="2">
    <source>
        <dbReference type="ARBA" id="ARBA00022475"/>
    </source>
</evidence>
<keyword evidence="14" id="KW-1185">Reference proteome</keyword>
<keyword evidence="2" id="KW-1003">Cell membrane</keyword>
<evidence type="ECO:0000256" key="10">
    <source>
        <dbReference type="ARBA" id="ARBA00034099"/>
    </source>
</evidence>
<dbReference type="Pfam" id="PF02931">
    <property type="entry name" value="Neur_chan_LBD"/>
    <property type="match status" value="1"/>
</dbReference>
<dbReference type="SUPFAM" id="SSF63712">
    <property type="entry name" value="Nicotinic receptor ligand binding domain-like"/>
    <property type="match status" value="1"/>
</dbReference>
<evidence type="ECO:0000256" key="3">
    <source>
        <dbReference type="ARBA" id="ARBA00022692"/>
    </source>
</evidence>
<evidence type="ECO:0000313" key="15">
    <source>
        <dbReference type="RefSeq" id="XP_070315731.1"/>
    </source>
</evidence>
<organism evidence="14 15">
    <name type="scientific">Odocoileus virginianus</name>
    <name type="common">White-tailed deer</name>
    <dbReference type="NCBI Taxonomy" id="9874"/>
    <lineage>
        <taxon>Eukaryota</taxon>
        <taxon>Metazoa</taxon>
        <taxon>Chordata</taxon>
        <taxon>Craniata</taxon>
        <taxon>Vertebrata</taxon>
        <taxon>Euteleostomi</taxon>
        <taxon>Mammalia</taxon>
        <taxon>Eutheria</taxon>
        <taxon>Laurasiatheria</taxon>
        <taxon>Artiodactyla</taxon>
        <taxon>Ruminantia</taxon>
        <taxon>Pecora</taxon>
        <taxon>Cervidae</taxon>
        <taxon>Odocoileinae</taxon>
        <taxon>Odocoileus</taxon>
    </lineage>
</organism>
<evidence type="ECO:0000259" key="13">
    <source>
        <dbReference type="Pfam" id="PF02931"/>
    </source>
</evidence>
<reference evidence="15 16" key="2">
    <citation type="submission" date="2025-05" db="UniProtKB">
        <authorList>
            <consortium name="RefSeq"/>
        </authorList>
    </citation>
    <scope>IDENTIFICATION</scope>
    <source>
        <tissue evidence="15 16">Tongue muscle</tissue>
    </source>
</reference>
<keyword evidence="7 15" id="KW-0675">Receptor</keyword>
<dbReference type="InterPro" id="IPR006201">
    <property type="entry name" value="Neur_channel"/>
</dbReference>
<name>A0ABM4HJI6_ODOVR</name>